<comment type="caution">
    <text evidence="2">The sequence shown here is derived from an EMBL/GenBank/DDBJ whole genome shotgun (WGS) entry which is preliminary data.</text>
</comment>
<proteinExistence type="predicted"/>
<organism evidence="2 3">
    <name type="scientific">Spirosoma arboris</name>
    <dbReference type="NCBI Taxonomy" id="2682092"/>
    <lineage>
        <taxon>Bacteria</taxon>
        <taxon>Pseudomonadati</taxon>
        <taxon>Bacteroidota</taxon>
        <taxon>Cytophagia</taxon>
        <taxon>Cytophagales</taxon>
        <taxon>Cytophagaceae</taxon>
        <taxon>Spirosoma</taxon>
    </lineage>
</organism>
<dbReference type="SUPFAM" id="SSF48452">
    <property type="entry name" value="TPR-like"/>
    <property type="match status" value="1"/>
</dbReference>
<dbReference type="Gene3D" id="3.40.50.300">
    <property type="entry name" value="P-loop containing nucleotide triphosphate hydrolases"/>
    <property type="match status" value="1"/>
</dbReference>
<evidence type="ECO:0000259" key="1">
    <source>
        <dbReference type="Pfam" id="PF00931"/>
    </source>
</evidence>
<gene>
    <name evidence="2" type="ORF">GO755_22600</name>
</gene>
<sequence>MRISQDVQKFSSLLLHGGINCLLVNATTAGVTGPAIMLYELGKAITGNLASNHIASLTNLDNLKKRLTLSNPKNLNHDLERVFRQSVIIAVEYVKILFLMEINDDIILEINLSKRDRKLFIRAIEDFFNENIKDIKRDIEYSERLPLDKSLIHDPSPFLESIINYMLSVVSIKFDIDTENRIIKFYKDNLPYCFQLAFTEALKNDDHGFKAFQIWILEDIQIHNIEMQESQHNIIEAIKSITSGNNIISSSQLNSLLKIHSENVYNHLQIFFKQNVRDTFENLAKQIKEDFKKLYLLSLNQYALTQKILELLEKLLDNTAKTTQNIIPRILTLPPFDSKIFIGREEEIYNLEKSFTESRRNIIILNGEGGIGKTTIASQYWIKNSDSYKHLIWLFCNDGIEKALYSIADKLNVSLRNDIESIEESFNSEEKLGRFIQALANLQAPCLLVLDNVNSIYDLNNQIKNLKRLSNFHILITSRVNNISEYFETKVKPLKETSALELFKKYYHGLQAQDENLLKEILKSVNYNTLIIELFSKSLQQKNIFKITYNLKDLLNDLQDKGLLLLETTNIQTDYLNFQTAKPEEILRAMYDMQSLSGNEKNILNIFSALSAEKIAYQMLVTIANPVNADLFDESLNQLFLKGWIDFDVEEKTFKISPVIQQIVLDKNKDTIFNSCLEMIKNLSKIFEDFEYYMEANGYIKHIESVTKVLKINSIETAKLAYNLSCYYTYHSRQYLYAEKMVFQILTYLKNQDIVRENEKFSCEVYMIQAEILENLGRLIEAGGFYTKARVLSEKIKVPFDKLSYAYYNTRIGKFAEAEPILFRNYTYFSNKHHNEKKIHNMYKFSLLVYNISCVMRAQERFDESIKFAKETINLYNEIGNEEFTIIAKLNYFKSLLYSNRYLDDAEIVLTEILDYFQANFENTDAYWGHLYVTMGYYYGIKGNLKDSIKNYEEGIKILNNSIGKNSNLITECNIQKCLFTWNCYKSGKIARSHLEGICKEFILDISGKIENLSESIGFFNQWLHKFLSFLFEYYNEINDSSKAIIFSKKLEELVRVTTVRAKVRTSEFVEQKISVSQKPRYKEKFDLLHSLPDDINSIKIQKFKLPFFKTFKLFAITYITTPKEIIRYVLSNDDESYAIDYTNKSIYEVCKKDGLLNANNITLYIKFFFDCVCGKNGFFYIINNLKDVPWRKDVNINIREKKAIKMIINRPNIVTNNSEFFQAENIILFRSSLFNSTIRVSISSETYGHCSMFNEKSIQFKSWEDHIFLDMVDYKKIIDAANGGEIDIINAPFYDTQGKRVVIENENDIFSNVSAQVEPNYF</sequence>
<evidence type="ECO:0000313" key="2">
    <source>
        <dbReference type="EMBL" id="MVM32847.1"/>
    </source>
</evidence>
<keyword evidence="3" id="KW-1185">Reference proteome</keyword>
<dbReference type="RefSeq" id="WP_157587551.1">
    <property type="nucleotide sequence ID" value="NZ_WPIN01000008.1"/>
</dbReference>
<dbReference type="InterPro" id="IPR027417">
    <property type="entry name" value="P-loop_NTPase"/>
</dbReference>
<protein>
    <submittedName>
        <fullName evidence="2">NACHT domain-containing protein</fullName>
    </submittedName>
</protein>
<dbReference type="GO" id="GO:0043531">
    <property type="term" value="F:ADP binding"/>
    <property type="evidence" value="ECO:0007669"/>
    <property type="project" value="InterPro"/>
</dbReference>
<dbReference type="PANTHER" id="PTHR47691:SF3">
    <property type="entry name" value="HTH-TYPE TRANSCRIPTIONAL REGULATOR RV0890C-RELATED"/>
    <property type="match status" value="1"/>
</dbReference>
<dbReference type="EMBL" id="WPIN01000008">
    <property type="protein sequence ID" value="MVM32847.1"/>
    <property type="molecule type" value="Genomic_DNA"/>
</dbReference>
<feature type="domain" description="NB-ARC" evidence="1">
    <location>
        <begin position="353"/>
        <end position="506"/>
    </location>
</feature>
<dbReference type="Proteomes" id="UP000436006">
    <property type="component" value="Unassembled WGS sequence"/>
</dbReference>
<reference evidence="2 3" key="1">
    <citation type="submission" date="2019-12" db="EMBL/GenBank/DDBJ databases">
        <title>Spirosoma sp. HMF4905 genome sequencing and assembly.</title>
        <authorList>
            <person name="Kang H."/>
            <person name="Cha I."/>
            <person name="Kim H."/>
            <person name="Joh K."/>
        </authorList>
    </citation>
    <scope>NUCLEOTIDE SEQUENCE [LARGE SCALE GENOMIC DNA]</scope>
    <source>
        <strain evidence="2 3">HMF4905</strain>
    </source>
</reference>
<dbReference type="Pfam" id="PF00931">
    <property type="entry name" value="NB-ARC"/>
    <property type="match status" value="1"/>
</dbReference>
<dbReference type="InterPro" id="IPR002182">
    <property type="entry name" value="NB-ARC"/>
</dbReference>
<dbReference type="InterPro" id="IPR011990">
    <property type="entry name" value="TPR-like_helical_dom_sf"/>
</dbReference>
<dbReference type="Gene3D" id="1.25.40.10">
    <property type="entry name" value="Tetratricopeptide repeat domain"/>
    <property type="match status" value="1"/>
</dbReference>
<evidence type="ECO:0000313" key="3">
    <source>
        <dbReference type="Proteomes" id="UP000436006"/>
    </source>
</evidence>
<accession>A0A7K1SG98</accession>
<name>A0A7K1SG98_9BACT</name>
<dbReference type="SUPFAM" id="SSF52540">
    <property type="entry name" value="P-loop containing nucleoside triphosphate hydrolases"/>
    <property type="match status" value="1"/>
</dbReference>
<dbReference type="PANTHER" id="PTHR47691">
    <property type="entry name" value="REGULATOR-RELATED"/>
    <property type="match status" value="1"/>
</dbReference>